<dbReference type="InParanoid" id="A9V6P4"/>
<evidence type="ECO:0000313" key="3">
    <source>
        <dbReference type="EMBL" id="EDQ86841.1"/>
    </source>
</evidence>
<dbReference type="RefSeq" id="XP_001748386.1">
    <property type="nucleotide sequence ID" value="XM_001748334.1"/>
</dbReference>
<accession>A9V6P4</accession>
<dbReference type="EMBL" id="CH991563">
    <property type="protein sequence ID" value="EDQ86841.1"/>
    <property type="molecule type" value="Genomic_DNA"/>
</dbReference>
<feature type="transmembrane region" description="Helical" evidence="1">
    <location>
        <begin position="169"/>
        <end position="191"/>
    </location>
</feature>
<reference evidence="3 4" key="1">
    <citation type="journal article" date="2008" name="Nature">
        <title>The genome of the choanoflagellate Monosiga brevicollis and the origin of metazoans.</title>
        <authorList>
            <consortium name="JGI Sequencing"/>
            <person name="King N."/>
            <person name="Westbrook M.J."/>
            <person name="Young S.L."/>
            <person name="Kuo A."/>
            <person name="Abedin M."/>
            <person name="Chapman J."/>
            <person name="Fairclough S."/>
            <person name="Hellsten U."/>
            <person name="Isogai Y."/>
            <person name="Letunic I."/>
            <person name="Marr M."/>
            <person name="Pincus D."/>
            <person name="Putnam N."/>
            <person name="Rokas A."/>
            <person name="Wright K.J."/>
            <person name="Zuzow R."/>
            <person name="Dirks W."/>
            <person name="Good M."/>
            <person name="Goodstein D."/>
            <person name="Lemons D."/>
            <person name="Li W."/>
            <person name="Lyons J.B."/>
            <person name="Morris A."/>
            <person name="Nichols S."/>
            <person name="Richter D.J."/>
            <person name="Salamov A."/>
            <person name="Bork P."/>
            <person name="Lim W.A."/>
            <person name="Manning G."/>
            <person name="Miller W.T."/>
            <person name="McGinnis W."/>
            <person name="Shapiro H."/>
            <person name="Tjian R."/>
            <person name="Grigoriev I.V."/>
            <person name="Rokhsar D."/>
        </authorList>
    </citation>
    <scope>NUCLEOTIDE SEQUENCE [LARGE SCALE GENOMIC DNA]</scope>
    <source>
        <strain evidence="4">MX1 / ATCC 50154</strain>
    </source>
</reference>
<dbReference type="AlphaFoldDB" id="A9V6P4"/>
<name>A9V6P4_MONBE</name>
<feature type="signal peptide" evidence="2">
    <location>
        <begin position="1"/>
        <end position="17"/>
    </location>
</feature>
<keyword evidence="1" id="KW-0472">Membrane</keyword>
<feature type="transmembrane region" description="Helical" evidence="1">
    <location>
        <begin position="367"/>
        <end position="384"/>
    </location>
</feature>
<protein>
    <recommendedName>
        <fullName evidence="5">Apple domain-containing protein</fullName>
    </recommendedName>
</protein>
<evidence type="ECO:0000313" key="4">
    <source>
        <dbReference type="Proteomes" id="UP000001357"/>
    </source>
</evidence>
<evidence type="ECO:0008006" key="5">
    <source>
        <dbReference type="Google" id="ProtNLM"/>
    </source>
</evidence>
<keyword evidence="1" id="KW-1133">Transmembrane helix</keyword>
<feature type="chain" id="PRO_5002744735" description="Apple domain-containing protein" evidence="2">
    <location>
        <begin position="18"/>
        <end position="427"/>
    </location>
</feature>
<keyword evidence="4" id="KW-1185">Reference proteome</keyword>
<proteinExistence type="predicted"/>
<organism evidence="3 4">
    <name type="scientific">Monosiga brevicollis</name>
    <name type="common">Choanoflagellate</name>
    <dbReference type="NCBI Taxonomy" id="81824"/>
    <lineage>
        <taxon>Eukaryota</taxon>
        <taxon>Choanoflagellata</taxon>
        <taxon>Craspedida</taxon>
        <taxon>Salpingoecidae</taxon>
        <taxon>Monosiga</taxon>
    </lineage>
</organism>
<evidence type="ECO:0000256" key="1">
    <source>
        <dbReference type="SAM" id="Phobius"/>
    </source>
</evidence>
<feature type="transmembrane region" description="Helical" evidence="1">
    <location>
        <begin position="245"/>
        <end position="272"/>
    </location>
</feature>
<keyword evidence="2" id="KW-0732">Signal</keyword>
<dbReference type="GeneID" id="5893591"/>
<feature type="transmembrane region" description="Helical" evidence="1">
    <location>
        <begin position="338"/>
        <end position="355"/>
    </location>
</feature>
<dbReference type="KEGG" id="mbr:MONBRDRAFT_10547"/>
<evidence type="ECO:0000256" key="2">
    <source>
        <dbReference type="SAM" id="SignalP"/>
    </source>
</evidence>
<sequence>MAAAEFVLALVAMLTVACFVTEFAQDHERVDRADCHSSLRQTCESYCLSNSACSWDGPSDYEWTCTEHQGTDIRNTSSSGGCGSRQIASLFDILAFELLMLFALLFLLLLCFRRARRGYYAQIVDHDGLVVHDDRDEVGLGASGDAYAAADSTLPATTPGTWSSERTGWLTAALLELTVSLGAVGHLSNLIFLNAHQTYFHCSKYTTAEQCALVEPGFCSFNKHTATCESQGSLFSSTSSFDSLFFAYIVFSCAAIFLTFGHVLLTVLLVLFESYKLCCGQGPERQTLGQLIARWQWLALGTFHRVYLGAVWDTWHNDDSPTRRRIVAARRLGDYRETVYCVCVAAPLALLSSIWSHRAQQPDNASVWFMIMAGSLAILFRLYTFSQSQQHKVPPSHTTAQDDAFGGVGDKELLIRNSGANDQDAFA</sequence>
<dbReference type="Proteomes" id="UP000001357">
    <property type="component" value="Unassembled WGS sequence"/>
</dbReference>
<feature type="transmembrane region" description="Helical" evidence="1">
    <location>
        <begin position="93"/>
        <end position="112"/>
    </location>
</feature>
<keyword evidence="1" id="KW-0812">Transmembrane</keyword>
<gene>
    <name evidence="3" type="ORF">MONBRDRAFT_10547</name>
</gene>